<sequence>MDHFKVLKILHAGARSHVYQVLDETSGEVRVLKTPSEQYRDELDYLKGFANEQWVGTQLKNKRVMKVYPTPVESKFVYQICEHIEALPFANGCTTTLNLACNKPALS</sequence>
<dbReference type="InterPro" id="IPR011009">
    <property type="entry name" value="Kinase-like_dom_sf"/>
</dbReference>
<dbReference type="GO" id="GO:0004674">
    <property type="term" value="F:protein serine/threonine kinase activity"/>
    <property type="evidence" value="ECO:0007669"/>
    <property type="project" value="UniProtKB-KW"/>
</dbReference>
<keyword evidence="1" id="KW-0723">Serine/threonine-protein kinase</keyword>
<dbReference type="Gene3D" id="3.30.200.20">
    <property type="entry name" value="Phosphorylase Kinase, domain 1"/>
    <property type="match status" value="1"/>
</dbReference>
<proteinExistence type="predicted"/>
<gene>
    <name evidence="1" type="ORF">JCM19241_1215</name>
</gene>
<comment type="caution">
    <text evidence="1">The sequence shown here is derived from an EMBL/GenBank/DDBJ whole genome shotgun (WGS) entry which is preliminary data.</text>
</comment>
<keyword evidence="1" id="KW-0808">Transferase</keyword>
<dbReference type="EMBL" id="BBSC01000003">
    <property type="protein sequence ID" value="GAM74872.1"/>
    <property type="molecule type" value="Genomic_DNA"/>
</dbReference>
<evidence type="ECO:0000313" key="2">
    <source>
        <dbReference type="Proteomes" id="UP000031666"/>
    </source>
</evidence>
<name>A0A0B8QD81_9VIBR</name>
<reference evidence="1 2" key="1">
    <citation type="submission" date="2015-01" db="EMBL/GenBank/DDBJ databases">
        <title>Vibrio sp. C94 JCM 19241 whole genome shotgun sequence.</title>
        <authorList>
            <person name="Sawabe T."/>
            <person name="Meirelles P."/>
            <person name="Feng G."/>
            <person name="Sayaka M."/>
            <person name="Hattori M."/>
            <person name="Ohkuma M."/>
        </authorList>
    </citation>
    <scope>NUCLEOTIDE SEQUENCE [LARGE SCALE GENOMIC DNA]</scope>
    <source>
        <strain evidence="2">JCM 19241</strain>
    </source>
</reference>
<reference evidence="1 2" key="2">
    <citation type="submission" date="2015-01" db="EMBL/GenBank/DDBJ databases">
        <authorList>
            <consortium name="NBRP consortium"/>
            <person name="Sawabe T."/>
            <person name="Meirelles P."/>
            <person name="Feng G."/>
            <person name="Sayaka M."/>
            <person name="Hattori M."/>
            <person name="Ohkuma M."/>
        </authorList>
    </citation>
    <scope>NUCLEOTIDE SEQUENCE [LARGE SCALE GENOMIC DNA]</scope>
    <source>
        <strain evidence="2">JCM 19241</strain>
    </source>
</reference>
<evidence type="ECO:0000313" key="1">
    <source>
        <dbReference type="EMBL" id="GAM74872.1"/>
    </source>
</evidence>
<dbReference type="AlphaFoldDB" id="A0A0B8QD81"/>
<keyword evidence="1" id="KW-0418">Kinase</keyword>
<protein>
    <submittedName>
        <fullName evidence="1">Serine/threonine protein kinase</fullName>
    </submittedName>
</protein>
<dbReference type="Proteomes" id="UP000031666">
    <property type="component" value="Unassembled WGS sequence"/>
</dbReference>
<organism evidence="1 2">
    <name type="scientific">Vibrio ishigakensis</name>
    <dbReference type="NCBI Taxonomy" id="1481914"/>
    <lineage>
        <taxon>Bacteria</taxon>
        <taxon>Pseudomonadati</taxon>
        <taxon>Pseudomonadota</taxon>
        <taxon>Gammaproteobacteria</taxon>
        <taxon>Vibrionales</taxon>
        <taxon>Vibrionaceae</taxon>
        <taxon>Vibrio</taxon>
    </lineage>
</organism>
<dbReference type="STRING" id="1481914.JCM19241_1215"/>
<dbReference type="SUPFAM" id="SSF56112">
    <property type="entry name" value="Protein kinase-like (PK-like)"/>
    <property type="match status" value="1"/>
</dbReference>
<accession>A0A0B8QD81</accession>